<dbReference type="PROSITE" id="PS51257">
    <property type="entry name" value="PROKAR_LIPOPROTEIN"/>
    <property type="match status" value="1"/>
</dbReference>
<evidence type="ECO:0000313" key="3">
    <source>
        <dbReference type="Proteomes" id="UP001379533"/>
    </source>
</evidence>
<keyword evidence="3" id="KW-1185">Reference proteome</keyword>
<reference evidence="2 3" key="1">
    <citation type="submission" date="2021-12" db="EMBL/GenBank/DDBJ databases">
        <title>Discovery of the Pendulisporaceae a myxobacterial family with distinct sporulation behavior and unique specialized metabolism.</title>
        <authorList>
            <person name="Garcia R."/>
            <person name="Popoff A."/>
            <person name="Bader C.D."/>
            <person name="Loehr J."/>
            <person name="Walesch S."/>
            <person name="Walt C."/>
            <person name="Boldt J."/>
            <person name="Bunk B."/>
            <person name="Haeckl F.J.F.P.J."/>
            <person name="Gunesch A.P."/>
            <person name="Birkelbach J."/>
            <person name="Nuebel U."/>
            <person name="Pietschmann T."/>
            <person name="Bach T."/>
            <person name="Mueller R."/>
        </authorList>
    </citation>
    <scope>NUCLEOTIDE SEQUENCE [LARGE SCALE GENOMIC DNA]</scope>
    <source>
        <strain evidence="2 3">MSr12523</strain>
    </source>
</reference>
<accession>A0ABZ2K2E7</accession>
<feature type="region of interest" description="Disordered" evidence="1">
    <location>
        <begin position="760"/>
        <end position="780"/>
    </location>
</feature>
<dbReference type="Gene3D" id="2.120.10.70">
    <property type="entry name" value="Fucose-specific lectin"/>
    <property type="match status" value="1"/>
</dbReference>
<gene>
    <name evidence="2" type="ORF">LZC95_31350</name>
</gene>
<evidence type="ECO:0000256" key="1">
    <source>
        <dbReference type="SAM" id="MobiDB-lite"/>
    </source>
</evidence>
<dbReference type="RefSeq" id="WP_394841559.1">
    <property type="nucleotide sequence ID" value="NZ_CP089982.1"/>
</dbReference>
<sequence length="1251" mass="131368">MGWRRAFGILSALAIASCAGGGGCSGCGEPIPGGFPRESVVLNAGAMRLTRPGLDVLAGGAPTMLRRIVSPGNGVFAIEIPRADTSGSIDLPWPLPDIDYTIHICPKGPRRDVDPPECLGEVNIGQAKLHLDAWAPDVVRATGTIPVRLRHLPVRIENDGPSLGTFGVGLGAGGCNGDTPNFDYREFPFEMAIPWVAETNGPRAGYTKLDWNRAVVDVGITKGDVAVCKDCGVATELCNAVFDYAKDQAFGSLIGGVKDQLKRVLASQAPPWLGTELRVNLAGALASMSPGTRGGLDIVFAAGGAVDVTPNFPPDDNPYPGHTPNGFTLPLLGGAIAAPVSSCVPKVDIPVPAGIAAPDELRQDLPGNHLQLAVAGRFLEYAFGGAYNSGLLCLGVSTEQVQQLQSGLLSLLVPSLQRLAVEKKSVPLALTTRPRHPPAVKVGGGTNVKTDPLVAIELRELDVDMYIWSLDRFVRVFTLTADLTIPVNLQMAKDVKTGLLPVLGDVRLANAKVSNADLLTDDPAGIAASLAPVLGGFVNQLAGTIGPIDLSSMVDSFGLAVTVPEGGIRKLSKSGDDFVGIFAQLAVPGVSNAVAETEAHLVERTVHPEAMGLTSLSREKRPTLRVALSSPRAMSAVEYSWSIDRGTRSAWSRETDVTVESDDLVFQGKHTLRVWSRYVGQPESEDPTPAGVPFVIDTLAPRVELARNGVQAWDFVSEDDALVARYEKGGTFSTWMPLAKLAKLDLRDATVVEVRDEEGNVGRSAPIERSAGSGGGGGCSTAGDARGTSAAWALGMLIAVLAARRYRRRWGLGAVAVAAMTHQGCSCGGSDDGEGARDTVGCGQDCKSPCEPALPMGQVGAYTSVATAKDGTLWVAGYNDGIYSESLDHVYGDLVVGRYDAAKGRVAWQTVDGVPARTDGSCPPAERSGWRNGETESGDNVGLWTSLALDANDHPMVAYYDATHRALKFALLDGEDWSAYTLRATPGADVGRYAKMILAEGKPVVVFPANESARSRIVLAKATAASPRSAADWTFEDIAVEDNVPAGPAATYPNAIGNYLRIAAGPNGLGIVAYDRIHARLIGLSKASGVWATSVLDEGGNPGVGASLVITADGDWHVSYADALRESLRYVRRAPGGDTAQAEVVDDGFGLGVGAPRFVDGRHAVGDDSFLRIDGTRIQVTYQDATAGVLRVATGTPLEAGGHTWTVMAVAQPGRFAGFFPSFAGKGIVNFWRQLDPNVRGIVGDVAWVAP</sequence>
<evidence type="ECO:0000313" key="2">
    <source>
        <dbReference type="EMBL" id="WXA90939.1"/>
    </source>
</evidence>
<feature type="region of interest" description="Disordered" evidence="1">
    <location>
        <begin position="917"/>
        <end position="937"/>
    </location>
</feature>
<dbReference type="Proteomes" id="UP001379533">
    <property type="component" value="Chromosome"/>
</dbReference>
<name>A0ABZ2K2E7_9BACT</name>
<organism evidence="2 3">
    <name type="scientific">Pendulispora brunnea</name>
    <dbReference type="NCBI Taxonomy" id="2905690"/>
    <lineage>
        <taxon>Bacteria</taxon>
        <taxon>Pseudomonadati</taxon>
        <taxon>Myxococcota</taxon>
        <taxon>Myxococcia</taxon>
        <taxon>Myxococcales</taxon>
        <taxon>Sorangiineae</taxon>
        <taxon>Pendulisporaceae</taxon>
        <taxon>Pendulispora</taxon>
    </lineage>
</organism>
<proteinExistence type="predicted"/>
<protein>
    <submittedName>
        <fullName evidence="2">Uncharacterized protein</fullName>
    </submittedName>
</protein>
<dbReference type="EMBL" id="CP089982">
    <property type="protein sequence ID" value="WXA90939.1"/>
    <property type="molecule type" value="Genomic_DNA"/>
</dbReference>